<keyword evidence="4" id="KW-0378">Hydrolase</keyword>
<dbReference type="EMBL" id="NWSV01000016">
    <property type="protein sequence ID" value="PDT02112.1"/>
    <property type="molecule type" value="Genomic_DNA"/>
</dbReference>
<evidence type="ECO:0000259" key="2">
    <source>
        <dbReference type="PROSITE" id="PS51192"/>
    </source>
</evidence>
<dbReference type="InterPro" id="IPR006935">
    <property type="entry name" value="Helicase/UvrB_N"/>
</dbReference>
<dbReference type="CDD" id="cd18032">
    <property type="entry name" value="DEXHc_RE_I_III_res"/>
    <property type="match status" value="1"/>
</dbReference>
<sequence>MSNFAFLAAEFPEIFDSAKRAEALADGDPRAAAFYARRTVELAVQWAYKHDPSLKFPYQSNISALIHEPSFQKLAGQAVFSKARVVIKIGNQAVHESRETKPAETANAVRELFHLCFWLARTYARGERPADTLAFDPAHLSRKQDVVKRAFAELTRMKGEMEAKDKAFETMLRDKADLDAELKRLRAEVAAARHQNEARPDNHDYSEAETRDLYIDLLLKEAGWKLDQPHDREFPVEGMPNNEGKGFVDYVLWGDDGKPLALIEAKRTKRDPRVGQQQAKLYADCLERQSGQRPVIFTSNGYEHWIWDDTAYPQRAVSGFYKKDELALMIQRRVSRKPIAGLAVNKQIAGRYYQTRAISRVAEAFEAHKQRKSLLVMATGSGKTRTVIALVDLLMRAGWVKRVLFLADRVALVNQAVREFKRQLPETSPVNLVTEKNAEGRVFLSTYPTMMNLIDERQAGQARFGPGHFDLVIIDEAHRSVYQRYGAIFDYFDSLLVGLTATPKDEIDHNTYGLFDLEDGVPTDAYSLDKAVEDEYLVPPHSVSVPLKFQREGIRYDDLSESEKEQWDMLEWDEEDGDPPDSVDSQAVNKWLFNADTVDKVLAHVMTEGLKVAGGDRLGKTIIFAKNQDHAEFIEERFNRAYPHLAGHFARVITFKTEYAQSLIDDFSKKDGNPHIAISVDMLDTGIDVPEVVNLVLFKLIRSKTKFWQIIGRGTRLCPDLFGPGDDKEFFRVFDYCQNLEFFRQNPQPDDGRNGKSLNERLFAARFDIVRALDEKHRLDVPGVAEPRQEGYDAGVGKPVDEVTIRNDALDALRTYVAGMNLDNFIVRGKRRAVEKYKAADAWNELTDAVREELLDEVAPLPSEVKGEPEEAKRFDLLIFGLELALLKGSKSFDRLKKQLIEIASALEEQTAIPIIAAQHPLILEILSDPWWEGITVPQLELVRLRLRGLVQHIEKGKRKIVYTNFQDELGLGADIDLPEVGEVDFARFKRKARHFLREHEDHIAIAKLRHGRPLTPTDVEELQSMLLSAGIGDAKHLEKATEVAHGFGAFVRSLVGLDRASVAEAFSDFISDSGATADQIEFIEMVIEHLTERGVMDPALLYESPFIDVAPEGPQQVFDFEKTKKLVEVIRGLNETAAG</sequence>
<feature type="coiled-coil region" evidence="1">
    <location>
        <begin position="168"/>
        <end position="195"/>
    </location>
</feature>
<dbReference type="SUPFAM" id="SSF52540">
    <property type="entry name" value="P-loop containing nucleoside triphosphate hydrolases"/>
    <property type="match status" value="2"/>
</dbReference>
<comment type="caution">
    <text evidence="4">The sequence shown here is derived from an EMBL/GenBank/DDBJ whole genome shotgun (WGS) entry which is preliminary data.</text>
</comment>
<reference evidence="4 5" key="1">
    <citation type="submission" date="2017-09" db="EMBL/GenBank/DDBJ databases">
        <title>Comparative genomics of rhizobia isolated from Phaseolus vulgaris in China.</title>
        <authorList>
            <person name="Tong W."/>
        </authorList>
    </citation>
    <scope>NUCLEOTIDE SEQUENCE [LARGE SCALE GENOMIC DNA]</scope>
    <source>
        <strain evidence="4 5">C5</strain>
    </source>
</reference>
<protein>
    <submittedName>
        <fullName evidence="4">Restriction endonuclease subunit R</fullName>
    </submittedName>
</protein>
<keyword evidence="1" id="KW-0175">Coiled coil</keyword>
<proteinExistence type="predicted"/>
<dbReference type="Pfam" id="PF08463">
    <property type="entry name" value="EcoEI_R_C"/>
    <property type="match status" value="1"/>
</dbReference>
<dbReference type="InterPro" id="IPR001650">
    <property type="entry name" value="Helicase_C-like"/>
</dbReference>
<dbReference type="InterPro" id="IPR013670">
    <property type="entry name" value="EcoEI_R_C_dom"/>
</dbReference>
<dbReference type="GO" id="GO:0005829">
    <property type="term" value="C:cytosol"/>
    <property type="evidence" value="ECO:0007669"/>
    <property type="project" value="TreeGrafter"/>
</dbReference>
<evidence type="ECO:0000313" key="4">
    <source>
        <dbReference type="EMBL" id="PDT02112.1"/>
    </source>
</evidence>
<dbReference type="InterPro" id="IPR025285">
    <property type="entry name" value="DUF4145"/>
</dbReference>
<dbReference type="InterPro" id="IPR050742">
    <property type="entry name" value="Helicase_Restrict-Modif_Enz"/>
</dbReference>
<dbReference type="PANTHER" id="PTHR47396">
    <property type="entry name" value="TYPE I RESTRICTION ENZYME ECOKI R PROTEIN"/>
    <property type="match status" value="1"/>
</dbReference>
<dbReference type="PANTHER" id="PTHR47396:SF1">
    <property type="entry name" value="ATP-DEPENDENT HELICASE IRC3-RELATED"/>
    <property type="match status" value="1"/>
</dbReference>
<dbReference type="RefSeq" id="WP_097614202.1">
    <property type="nucleotide sequence ID" value="NZ_NWSV01000016.1"/>
</dbReference>
<dbReference type="CDD" id="cd18799">
    <property type="entry name" value="SF2_C_EcoAI-like"/>
    <property type="match status" value="1"/>
</dbReference>
<keyword evidence="4" id="KW-0255">Endonuclease</keyword>
<dbReference type="AlphaFoldDB" id="A0A2A6J831"/>
<organism evidence="4 5">
    <name type="scientific">Rhizobium chutanense</name>
    <dbReference type="NCBI Taxonomy" id="2035448"/>
    <lineage>
        <taxon>Bacteria</taxon>
        <taxon>Pseudomonadati</taxon>
        <taxon>Pseudomonadota</taxon>
        <taxon>Alphaproteobacteria</taxon>
        <taxon>Hyphomicrobiales</taxon>
        <taxon>Rhizobiaceae</taxon>
        <taxon>Rhizobium/Agrobacterium group</taxon>
        <taxon>Rhizobium</taxon>
    </lineage>
</organism>
<dbReference type="PROSITE" id="PS51194">
    <property type="entry name" value="HELICASE_CTER"/>
    <property type="match status" value="1"/>
</dbReference>
<evidence type="ECO:0000259" key="3">
    <source>
        <dbReference type="PROSITE" id="PS51194"/>
    </source>
</evidence>
<accession>A0A2A6J831</accession>
<dbReference type="InterPro" id="IPR027417">
    <property type="entry name" value="P-loop_NTPase"/>
</dbReference>
<dbReference type="Gene3D" id="3.40.50.300">
    <property type="entry name" value="P-loop containing nucleotide triphosphate hydrolases"/>
    <property type="match status" value="2"/>
</dbReference>
<dbReference type="GO" id="GO:0003677">
    <property type="term" value="F:DNA binding"/>
    <property type="evidence" value="ECO:0007669"/>
    <property type="project" value="UniProtKB-KW"/>
</dbReference>
<dbReference type="Gene3D" id="3.90.1570.30">
    <property type="match status" value="1"/>
</dbReference>
<dbReference type="GO" id="GO:0009035">
    <property type="term" value="F:type I site-specific deoxyribonuclease activity"/>
    <property type="evidence" value="ECO:0007669"/>
    <property type="project" value="UniProtKB-EC"/>
</dbReference>
<evidence type="ECO:0000256" key="1">
    <source>
        <dbReference type="SAM" id="Coils"/>
    </source>
</evidence>
<dbReference type="Pfam" id="PF00271">
    <property type="entry name" value="Helicase_C"/>
    <property type="match status" value="1"/>
</dbReference>
<feature type="domain" description="Helicase ATP-binding" evidence="2">
    <location>
        <begin position="364"/>
        <end position="521"/>
    </location>
</feature>
<keyword evidence="5" id="KW-1185">Reference proteome</keyword>
<dbReference type="InterPro" id="IPR014001">
    <property type="entry name" value="Helicase_ATP-bd"/>
</dbReference>
<evidence type="ECO:0000313" key="5">
    <source>
        <dbReference type="Proteomes" id="UP000220768"/>
    </source>
</evidence>
<dbReference type="GO" id="GO:0005524">
    <property type="term" value="F:ATP binding"/>
    <property type="evidence" value="ECO:0007669"/>
    <property type="project" value="UniProtKB-KW"/>
</dbReference>
<dbReference type="Pfam" id="PF04313">
    <property type="entry name" value="HSDR_N"/>
    <property type="match status" value="1"/>
</dbReference>
<dbReference type="Proteomes" id="UP000220768">
    <property type="component" value="Unassembled WGS sequence"/>
</dbReference>
<keyword evidence="4" id="KW-0540">Nuclease</keyword>
<dbReference type="Pfam" id="PF13643">
    <property type="entry name" value="DUF4145"/>
    <property type="match status" value="1"/>
</dbReference>
<dbReference type="Pfam" id="PF04851">
    <property type="entry name" value="ResIII"/>
    <property type="match status" value="1"/>
</dbReference>
<name>A0A2A6J831_9HYPH</name>
<gene>
    <name evidence="4" type="ORF">CO666_21380</name>
</gene>
<feature type="domain" description="Helicase C-terminal" evidence="3">
    <location>
        <begin position="597"/>
        <end position="758"/>
    </location>
</feature>
<dbReference type="GO" id="GO:0009307">
    <property type="term" value="P:DNA restriction-modification system"/>
    <property type="evidence" value="ECO:0007669"/>
    <property type="project" value="UniProtKB-KW"/>
</dbReference>
<dbReference type="SMART" id="SM00487">
    <property type="entry name" value="DEXDc"/>
    <property type="match status" value="1"/>
</dbReference>
<dbReference type="PROSITE" id="PS51192">
    <property type="entry name" value="HELICASE_ATP_BIND_1"/>
    <property type="match status" value="1"/>
</dbReference>
<dbReference type="InterPro" id="IPR007409">
    <property type="entry name" value="Restrct_endonuc_type1_HsdR_N"/>
</dbReference>